<dbReference type="Proteomes" id="UP001367508">
    <property type="component" value="Unassembled WGS sequence"/>
</dbReference>
<comment type="caution">
    <text evidence="2">The sequence shown here is derived from an EMBL/GenBank/DDBJ whole genome shotgun (WGS) entry which is preliminary data.</text>
</comment>
<feature type="transmembrane region" description="Helical" evidence="1">
    <location>
        <begin position="92"/>
        <end position="116"/>
    </location>
</feature>
<sequence>MELEEKTLFIIDSIKVLQKPQIAVLHRVILNEFKLDGLRSQNSIHPDNSSHDIELPLDVYIAIGLLMSYAINILLLKLYFSEHLINYAIYKGIFMLLVVYCSTHGLVTWLAIAVILKCLNCLTLVTTVPPIDRLARKYAYKRMLVIGSDPSSKVKGVMVFYTGKKSQDLVIDKYYDMELNEWAKGDLFKGVVVPKNANAATGRPKLLAKKEDMSFGLD</sequence>
<reference evidence="2 3" key="1">
    <citation type="submission" date="2024-01" db="EMBL/GenBank/DDBJ databases">
        <title>The genomes of 5 underutilized Papilionoideae crops provide insights into root nodulation and disease resistanc.</title>
        <authorList>
            <person name="Jiang F."/>
        </authorList>
    </citation>
    <scope>NUCLEOTIDE SEQUENCE [LARGE SCALE GENOMIC DNA]</scope>
    <source>
        <strain evidence="2">LVBAO_FW01</strain>
        <tissue evidence="2">Leaves</tissue>
    </source>
</reference>
<dbReference type="SUPFAM" id="SSF89942">
    <property type="entry name" value="eEF1-gamma domain"/>
    <property type="match status" value="1"/>
</dbReference>
<dbReference type="AlphaFoldDB" id="A0AAN9MUP6"/>
<keyword evidence="1" id="KW-0812">Transmembrane</keyword>
<dbReference type="Gene3D" id="3.30.70.1010">
    <property type="entry name" value="Translation elongation factor EF1B, gamma chain, conserved domain"/>
    <property type="match status" value="1"/>
</dbReference>
<keyword evidence="1" id="KW-0472">Membrane</keyword>
<dbReference type="InterPro" id="IPR036433">
    <property type="entry name" value="EF1B_G_C_sf"/>
</dbReference>
<keyword evidence="1" id="KW-1133">Transmembrane helix</keyword>
<evidence type="ECO:0000313" key="2">
    <source>
        <dbReference type="EMBL" id="KAK7361375.1"/>
    </source>
</evidence>
<keyword evidence="3" id="KW-1185">Reference proteome</keyword>
<evidence type="ECO:0000313" key="3">
    <source>
        <dbReference type="Proteomes" id="UP001367508"/>
    </source>
</evidence>
<evidence type="ECO:0000256" key="1">
    <source>
        <dbReference type="SAM" id="Phobius"/>
    </source>
</evidence>
<gene>
    <name evidence="2" type="ORF">VNO77_03431</name>
</gene>
<dbReference type="GO" id="GO:0003746">
    <property type="term" value="F:translation elongation factor activity"/>
    <property type="evidence" value="ECO:0007669"/>
    <property type="project" value="InterPro"/>
</dbReference>
<organism evidence="2 3">
    <name type="scientific">Canavalia gladiata</name>
    <name type="common">Sword bean</name>
    <name type="synonym">Dolichos gladiatus</name>
    <dbReference type="NCBI Taxonomy" id="3824"/>
    <lineage>
        <taxon>Eukaryota</taxon>
        <taxon>Viridiplantae</taxon>
        <taxon>Streptophyta</taxon>
        <taxon>Embryophyta</taxon>
        <taxon>Tracheophyta</taxon>
        <taxon>Spermatophyta</taxon>
        <taxon>Magnoliopsida</taxon>
        <taxon>eudicotyledons</taxon>
        <taxon>Gunneridae</taxon>
        <taxon>Pentapetalae</taxon>
        <taxon>rosids</taxon>
        <taxon>fabids</taxon>
        <taxon>Fabales</taxon>
        <taxon>Fabaceae</taxon>
        <taxon>Papilionoideae</taxon>
        <taxon>50 kb inversion clade</taxon>
        <taxon>NPAAA clade</taxon>
        <taxon>indigoferoid/millettioid clade</taxon>
        <taxon>Phaseoleae</taxon>
        <taxon>Canavalia</taxon>
    </lineage>
</organism>
<feature type="transmembrane region" description="Helical" evidence="1">
    <location>
        <begin position="59"/>
        <end position="80"/>
    </location>
</feature>
<proteinExistence type="predicted"/>
<accession>A0AAN9MUP6</accession>
<name>A0AAN9MUP6_CANGL</name>
<protein>
    <submittedName>
        <fullName evidence="2">Uncharacterized protein</fullName>
    </submittedName>
</protein>
<dbReference type="EMBL" id="JAYMYQ010000001">
    <property type="protein sequence ID" value="KAK7361375.1"/>
    <property type="molecule type" value="Genomic_DNA"/>
</dbReference>